<dbReference type="PANTHER" id="PTHR37422:SF13">
    <property type="entry name" value="LIPOPOLYSACCHARIDE BIOSYNTHESIS PROTEIN PA4999-RELATED"/>
    <property type="match status" value="1"/>
</dbReference>
<evidence type="ECO:0000256" key="1">
    <source>
        <dbReference type="ARBA" id="ARBA00004141"/>
    </source>
</evidence>
<evidence type="ECO:0000259" key="6">
    <source>
        <dbReference type="Pfam" id="PF04932"/>
    </source>
</evidence>
<evidence type="ECO:0000313" key="8">
    <source>
        <dbReference type="Proteomes" id="UP000189545"/>
    </source>
</evidence>
<keyword evidence="2 5" id="KW-0812">Transmembrane</keyword>
<feature type="transmembrane region" description="Helical" evidence="5">
    <location>
        <begin position="185"/>
        <end position="203"/>
    </location>
</feature>
<dbReference type="STRING" id="225848.Sps_03625"/>
<keyword evidence="4 5" id="KW-0472">Membrane</keyword>
<proteinExistence type="predicted"/>
<evidence type="ECO:0000256" key="3">
    <source>
        <dbReference type="ARBA" id="ARBA00022989"/>
    </source>
</evidence>
<feature type="transmembrane region" description="Helical" evidence="5">
    <location>
        <begin position="209"/>
        <end position="239"/>
    </location>
</feature>
<evidence type="ECO:0000256" key="2">
    <source>
        <dbReference type="ARBA" id="ARBA00022692"/>
    </source>
</evidence>
<feature type="domain" description="O-antigen ligase-related" evidence="6">
    <location>
        <begin position="216"/>
        <end position="368"/>
    </location>
</feature>
<keyword evidence="3 5" id="KW-1133">Transmembrane helix</keyword>
<keyword evidence="7" id="KW-0436">Ligase</keyword>
<dbReference type="EMBL" id="CP014782">
    <property type="protein sequence ID" value="AQS38752.1"/>
    <property type="molecule type" value="Genomic_DNA"/>
</dbReference>
<dbReference type="Proteomes" id="UP000189545">
    <property type="component" value="Chromosome"/>
</dbReference>
<dbReference type="PANTHER" id="PTHR37422">
    <property type="entry name" value="TEICHURONIC ACID BIOSYNTHESIS PROTEIN TUAE"/>
    <property type="match status" value="1"/>
</dbReference>
<keyword evidence="8" id="KW-1185">Reference proteome</keyword>
<dbReference type="InterPro" id="IPR051533">
    <property type="entry name" value="WaaL-like"/>
</dbReference>
<dbReference type="KEGG" id="spsw:Sps_03625"/>
<dbReference type="GO" id="GO:0016874">
    <property type="term" value="F:ligase activity"/>
    <property type="evidence" value="ECO:0007669"/>
    <property type="project" value="UniProtKB-KW"/>
</dbReference>
<feature type="transmembrane region" description="Helical" evidence="5">
    <location>
        <begin position="6"/>
        <end position="24"/>
    </location>
</feature>
<name>A0A1S6HTB5_9GAMM</name>
<protein>
    <submittedName>
        <fullName evidence="7">Lipid A core-O-antigen ligase-like enyme</fullName>
    </submittedName>
</protein>
<dbReference type="RefSeq" id="WP_077753752.1">
    <property type="nucleotide sequence ID" value="NZ_CP014782.1"/>
</dbReference>
<evidence type="ECO:0000256" key="4">
    <source>
        <dbReference type="ARBA" id="ARBA00023136"/>
    </source>
</evidence>
<reference evidence="7 8" key="1">
    <citation type="submission" date="2016-03" db="EMBL/GenBank/DDBJ databases">
        <title>Complete genome sequence of Shewanella psychrophila WP2, a deep sea bacterium isolated from west Pacific sediment.</title>
        <authorList>
            <person name="Xu G."/>
            <person name="Jian H."/>
        </authorList>
    </citation>
    <scope>NUCLEOTIDE SEQUENCE [LARGE SCALE GENOMIC DNA]</scope>
    <source>
        <strain evidence="7 8">WP2</strain>
    </source>
</reference>
<evidence type="ECO:0000256" key="5">
    <source>
        <dbReference type="SAM" id="Phobius"/>
    </source>
</evidence>
<feature type="transmembrane region" description="Helical" evidence="5">
    <location>
        <begin position="100"/>
        <end position="120"/>
    </location>
</feature>
<evidence type="ECO:0000313" key="7">
    <source>
        <dbReference type="EMBL" id="AQS38752.1"/>
    </source>
</evidence>
<organism evidence="7 8">
    <name type="scientific">Shewanella psychrophila</name>
    <dbReference type="NCBI Taxonomy" id="225848"/>
    <lineage>
        <taxon>Bacteria</taxon>
        <taxon>Pseudomonadati</taxon>
        <taxon>Pseudomonadota</taxon>
        <taxon>Gammaproteobacteria</taxon>
        <taxon>Alteromonadales</taxon>
        <taxon>Shewanellaceae</taxon>
        <taxon>Shewanella</taxon>
    </lineage>
</organism>
<accession>A0A1S6HTB5</accession>
<dbReference type="GO" id="GO:0016020">
    <property type="term" value="C:membrane"/>
    <property type="evidence" value="ECO:0007669"/>
    <property type="project" value="UniProtKB-SubCell"/>
</dbReference>
<sequence>MTEFKYLIFFMTLIIGVPLGYLCCQHSKTCEKLVFFLVIFFTCDMVDINFVSMETYRGTTRGFEFGMVDISLYILLSLVLKRRHELPIDWFPMGSSLYLLYFLFSLASIINADVGIYSAFEILKMCRMYVYFWTIANYLRNEQQLQWLMTTIGAIIIYIFFSVMKQKYLLGMFQCKGPFPHQNSLVMYVSVFGAMAHAYLLNVPGSRSWFWFTIFGMSSICILATLSRAGLALFILNSLMVFTISLLSKQKSPKIRKRRLLLLIILPLAATLVLGKAYDTILERITSAPEESKIVRVQLAKAALNMANDKVLGVGLNNFGHKINPPYSYSSHIPMVDENDPDEKHGLVETVYLMVAAETGWLNLIIFISFLLFFYTKNIKNYFRLKGSQSRFICIALIASLTCIYLQSTLEWVLKQTNNFYQLMLVFALIATMDRMIQTGELNGQAKRKRC</sequence>
<dbReference type="OrthoDB" id="286675at2"/>
<feature type="transmembrane region" description="Helical" evidence="5">
    <location>
        <begin position="388"/>
        <end position="408"/>
    </location>
</feature>
<comment type="subcellular location">
    <subcellularLocation>
        <location evidence="1">Membrane</location>
        <topology evidence="1">Multi-pass membrane protein</topology>
    </subcellularLocation>
</comment>
<gene>
    <name evidence="7" type="ORF">Sps_03625</name>
</gene>
<feature type="transmembrane region" description="Helical" evidence="5">
    <location>
        <begin position="351"/>
        <end position="376"/>
    </location>
</feature>
<feature type="transmembrane region" description="Helical" evidence="5">
    <location>
        <begin position="260"/>
        <end position="278"/>
    </location>
</feature>
<dbReference type="InterPro" id="IPR007016">
    <property type="entry name" value="O-antigen_ligase-rel_domated"/>
</dbReference>
<dbReference type="AlphaFoldDB" id="A0A1S6HTB5"/>
<dbReference type="Pfam" id="PF04932">
    <property type="entry name" value="Wzy_C"/>
    <property type="match status" value="1"/>
</dbReference>
<feature type="transmembrane region" description="Helical" evidence="5">
    <location>
        <begin position="33"/>
        <end position="51"/>
    </location>
</feature>
<feature type="transmembrane region" description="Helical" evidence="5">
    <location>
        <begin position="145"/>
        <end position="164"/>
    </location>
</feature>